<evidence type="ECO:0000256" key="1">
    <source>
        <dbReference type="SAM" id="MobiDB-lite"/>
    </source>
</evidence>
<evidence type="ECO:0000313" key="2">
    <source>
        <dbReference type="EMBL" id="TCD61822.1"/>
    </source>
</evidence>
<dbReference type="AlphaFoldDB" id="A0A4R0R3R9"/>
<feature type="compositionally biased region" description="Polar residues" evidence="1">
    <location>
        <begin position="473"/>
        <end position="483"/>
    </location>
</feature>
<feature type="compositionally biased region" description="Basic and acidic residues" evidence="1">
    <location>
        <begin position="59"/>
        <end position="79"/>
    </location>
</feature>
<dbReference type="STRING" id="92696.A0A4R0R3R9"/>
<feature type="region of interest" description="Disordered" evidence="1">
    <location>
        <begin position="462"/>
        <end position="532"/>
    </location>
</feature>
<organism evidence="2 3">
    <name type="scientific">Steccherinum ochraceum</name>
    <dbReference type="NCBI Taxonomy" id="92696"/>
    <lineage>
        <taxon>Eukaryota</taxon>
        <taxon>Fungi</taxon>
        <taxon>Dikarya</taxon>
        <taxon>Basidiomycota</taxon>
        <taxon>Agaricomycotina</taxon>
        <taxon>Agaricomycetes</taxon>
        <taxon>Polyporales</taxon>
        <taxon>Steccherinaceae</taxon>
        <taxon>Steccherinum</taxon>
    </lineage>
</organism>
<dbReference type="EMBL" id="RWJN01000427">
    <property type="protein sequence ID" value="TCD61822.1"/>
    <property type="molecule type" value="Genomic_DNA"/>
</dbReference>
<feature type="compositionally biased region" description="Basic and acidic residues" evidence="1">
    <location>
        <begin position="392"/>
        <end position="401"/>
    </location>
</feature>
<accession>A0A4R0R3R9</accession>
<feature type="compositionally biased region" description="Low complexity" evidence="1">
    <location>
        <begin position="462"/>
        <end position="472"/>
    </location>
</feature>
<feature type="region of interest" description="Disordered" evidence="1">
    <location>
        <begin position="306"/>
        <end position="419"/>
    </location>
</feature>
<sequence>MLSLHPPAKTKRGPSVWNAFLHTRIVEINNSLPPDTPRKKVHEVIAQVKAEWDSMSSQERAEATADSMKELAEKRAKDAAKEASKTVPVAKDVATTLKAIQTELENLRTRTGIEVAVIAVRGEGIHDYKPWTFATSDRVSQFFKNCHKCTIRDVAKHMERYCLTLPSAVAMALPIPSTSAVVPVEHLASASSSLALDPTPNLSYLKYVASLKQETSTLITQRLFDITHGQCTSIHYVNFEKITSKHRVVVRNWPLPEFKAPSEISSQHEITLLLAAWRSGRAHFHLLDDEEYQAWLNERMITVDRTARTRPSTQTTAKATPGSQTFRWKHSALSASLDPELAGDGEVEVEGDGGDSESASVPTPPLGEGPHIATVSSITGASLAVVSKKRKERSDKGTERGKQRKKQKPTVDDEPGTSSSHIAMAMDVDMSGTFSSFSVMPDPDSSEGLHIDPATLLLASPTPASASSPTTSMDNGIHSNAYTPESGPPSTIPDFEFSASQMASPMADPDPDPRIPSPAPAVDDSDYIQANL</sequence>
<evidence type="ECO:0000313" key="3">
    <source>
        <dbReference type="Proteomes" id="UP000292702"/>
    </source>
</evidence>
<keyword evidence="3" id="KW-1185">Reference proteome</keyword>
<name>A0A4R0R3R9_9APHY</name>
<feature type="compositionally biased region" description="Acidic residues" evidence="1">
    <location>
        <begin position="341"/>
        <end position="355"/>
    </location>
</feature>
<dbReference type="OrthoDB" id="2730500at2759"/>
<comment type="caution">
    <text evidence="2">The sequence shown here is derived from an EMBL/GenBank/DDBJ whole genome shotgun (WGS) entry which is preliminary data.</text>
</comment>
<reference evidence="2 3" key="1">
    <citation type="submission" date="2018-11" db="EMBL/GenBank/DDBJ databases">
        <title>Genome assembly of Steccherinum ochraceum LE-BIN_3174, the white-rot fungus of the Steccherinaceae family (The Residual Polyporoid clade, Polyporales, Basidiomycota).</title>
        <authorList>
            <person name="Fedorova T.V."/>
            <person name="Glazunova O.A."/>
            <person name="Landesman E.O."/>
            <person name="Moiseenko K.V."/>
            <person name="Psurtseva N.V."/>
            <person name="Savinova O.S."/>
            <person name="Shakhova N.V."/>
            <person name="Tyazhelova T.V."/>
            <person name="Vasina D.V."/>
        </authorList>
    </citation>
    <scope>NUCLEOTIDE SEQUENCE [LARGE SCALE GENOMIC DNA]</scope>
    <source>
        <strain evidence="2 3">LE-BIN_3174</strain>
    </source>
</reference>
<feature type="region of interest" description="Disordered" evidence="1">
    <location>
        <begin position="55"/>
        <end position="79"/>
    </location>
</feature>
<gene>
    <name evidence="2" type="ORF">EIP91_007867</name>
</gene>
<feature type="compositionally biased region" description="Polar residues" evidence="1">
    <location>
        <begin position="309"/>
        <end position="326"/>
    </location>
</feature>
<dbReference type="Proteomes" id="UP000292702">
    <property type="component" value="Unassembled WGS sequence"/>
</dbReference>
<protein>
    <submittedName>
        <fullName evidence="2">Uncharacterized protein</fullName>
    </submittedName>
</protein>
<proteinExistence type="predicted"/>